<evidence type="ECO:0000313" key="3">
    <source>
        <dbReference type="EMBL" id="GLR14960.1"/>
    </source>
</evidence>
<dbReference type="PANTHER" id="PTHR38731">
    <property type="entry name" value="LIPL45-RELATED LIPOPROTEIN-RELATED"/>
    <property type="match status" value="1"/>
</dbReference>
<evidence type="ECO:0000256" key="1">
    <source>
        <dbReference type="SAM" id="SignalP"/>
    </source>
</evidence>
<feature type="chain" id="PRO_5045436444" description="FecR protein domain-containing protein" evidence="1">
    <location>
        <begin position="20"/>
        <end position="241"/>
    </location>
</feature>
<dbReference type="Proteomes" id="UP001156706">
    <property type="component" value="Unassembled WGS sequence"/>
</dbReference>
<evidence type="ECO:0000313" key="4">
    <source>
        <dbReference type="Proteomes" id="UP001156706"/>
    </source>
</evidence>
<dbReference type="EMBL" id="BSOG01000006">
    <property type="protein sequence ID" value="GLR14960.1"/>
    <property type="molecule type" value="Genomic_DNA"/>
</dbReference>
<proteinExistence type="predicted"/>
<protein>
    <recommendedName>
        <fullName evidence="2">FecR protein domain-containing protein</fullName>
    </recommendedName>
</protein>
<dbReference type="Pfam" id="PF04773">
    <property type="entry name" value="FecR"/>
    <property type="match status" value="1"/>
</dbReference>
<name>A0ABQ5YIX1_9NEIS</name>
<sequence>MLKLATLLVSFTLAVPAYAAQAGTVTQLAGVLSARKADGIVKILGLQSSVDKGDLLSTGANTYARLKFSDGGELTLRPNTQLKIDDYKFDQAKPQEDNAFFRLVKGGLRAVTGLVGKRNGLENYRMATPTATIGIRGTNYGVLFCRKEESQCDEYRSNEGQIPLDGLYVDVADGRIVVQNQGGAQEFGTGEFGYVGTLTTPPITVPPRSGVPIATDKGTNKPPEAVLEKQVDQKDFECTID</sequence>
<feature type="signal peptide" evidence="1">
    <location>
        <begin position="1"/>
        <end position="19"/>
    </location>
</feature>
<reference evidence="4" key="1">
    <citation type="journal article" date="2019" name="Int. J. Syst. Evol. Microbiol.">
        <title>The Global Catalogue of Microorganisms (GCM) 10K type strain sequencing project: providing services to taxonomists for standard genome sequencing and annotation.</title>
        <authorList>
            <consortium name="The Broad Institute Genomics Platform"/>
            <consortium name="The Broad Institute Genome Sequencing Center for Infectious Disease"/>
            <person name="Wu L."/>
            <person name="Ma J."/>
        </authorList>
    </citation>
    <scope>NUCLEOTIDE SEQUENCE [LARGE SCALE GENOMIC DNA]</scope>
    <source>
        <strain evidence="4">NBRC 110044</strain>
    </source>
</reference>
<accession>A0ABQ5YIX1</accession>
<organism evidence="3 4">
    <name type="scientific">Chitinimonas prasina</name>
    <dbReference type="NCBI Taxonomy" id="1434937"/>
    <lineage>
        <taxon>Bacteria</taxon>
        <taxon>Pseudomonadati</taxon>
        <taxon>Pseudomonadota</taxon>
        <taxon>Betaproteobacteria</taxon>
        <taxon>Neisseriales</taxon>
        <taxon>Chitinibacteraceae</taxon>
        <taxon>Chitinimonas</taxon>
    </lineage>
</organism>
<dbReference type="RefSeq" id="WP_284198029.1">
    <property type="nucleotide sequence ID" value="NZ_BSOG01000006.1"/>
</dbReference>
<gene>
    <name evidence="3" type="ORF">GCM10007907_37500</name>
</gene>
<feature type="domain" description="FecR protein" evidence="2">
    <location>
        <begin position="55"/>
        <end position="150"/>
    </location>
</feature>
<keyword evidence="4" id="KW-1185">Reference proteome</keyword>
<comment type="caution">
    <text evidence="3">The sequence shown here is derived from an EMBL/GenBank/DDBJ whole genome shotgun (WGS) entry which is preliminary data.</text>
</comment>
<keyword evidence="1" id="KW-0732">Signal</keyword>
<dbReference type="InterPro" id="IPR006860">
    <property type="entry name" value="FecR"/>
</dbReference>
<evidence type="ECO:0000259" key="2">
    <source>
        <dbReference type="Pfam" id="PF04773"/>
    </source>
</evidence>
<dbReference type="PANTHER" id="PTHR38731:SF1">
    <property type="entry name" value="FECR PROTEIN DOMAIN-CONTAINING PROTEIN"/>
    <property type="match status" value="1"/>
</dbReference>